<keyword evidence="2" id="KW-0378">Hydrolase</keyword>
<evidence type="ECO:0000313" key="2">
    <source>
        <dbReference type="EMBL" id="MFG3191983.1"/>
    </source>
</evidence>
<reference evidence="2 3" key="1">
    <citation type="submission" date="2024-10" db="EMBL/GenBank/DDBJ databases">
        <title>The Natural Products Discovery Center: Release of the First 8490 Sequenced Strains for Exploring Actinobacteria Biosynthetic Diversity.</title>
        <authorList>
            <person name="Kalkreuter E."/>
            <person name="Kautsar S.A."/>
            <person name="Yang D."/>
            <person name="Bader C.D."/>
            <person name="Teijaro C.N."/>
            <person name="Fluegel L."/>
            <person name="Davis C.M."/>
            <person name="Simpson J.R."/>
            <person name="Lauterbach L."/>
            <person name="Steele A.D."/>
            <person name="Gui C."/>
            <person name="Meng S."/>
            <person name="Li G."/>
            <person name="Viehrig K."/>
            <person name="Ye F."/>
            <person name="Su P."/>
            <person name="Kiefer A.F."/>
            <person name="Nichols A."/>
            <person name="Cepeda A.J."/>
            <person name="Yan W."/>
            <person name="Fan B."/>
            <person name="Jiang Y."/>
            <person name="Adhikari A."/>
            <person name="Zheng C.-J."/>
            <person name="Schuster L."/>
            <person name="Cowan T.M."/>
            <person name="Smanski M.J."/>
            <person name="Chevrette M.G."/>
            <person name="De Carvalho L.P.S."/>
            <person name="Shen B."/>
        </authorList>
    </citation>
    <scope>NUCLEOTIDE SEQUENCE [LARGE SCALE GENOMIC DNA]</scope>
    <source>
        <strain evidence="2 3">NPDC048229</strain>
    </source>
</reference>
<proteinExistence type="predicted"/>
<dbReference type="InterPro" id="IPR036412">
    <property type="entry name" value="HAD-like_sf"/>
</dbReference>
<dbReference type="SUPFAM" id="SSF56784">
    <property type="entry name" value="HAD-like"/>
    <property type="match status" value="1"/>
</dbReference>
<dbReference type="Proteomes" id="UP001604282">
    <property type="component" value="Unassembled WGS sequence"/>
</dbReference>
<protein>
    <submittedName>
        <fullName evidence="2">HAD family hydrolase</fullName>
    </submittedName>
</protein>
<dbReference type="EMBL" id="JBICZW010000016">
    <property type="protein sequence ID" value="MFG3191983.1"/>
    <property type="molecule type" value="Genomic_DNA"/>
</dbReference>
<accession>A0ABW7BWU1</accession>
<dbReference type="GO" id="GO:0016787">
    <property type="term" value="F:hydrolase activity"/>
    <property type="evidence" value="ECO:0007669"/>
    <property type="project" value="UniProtKB-KW"/>
</dbReference>
<sequence>MTTIPTTTPATPTTPTTPAATPAGDALPDAARETLPAVAPETLPAVAPERLPAVTPASGTTLVASDLDRTLIYSTAALALGMPDAQAPRLLCVEVHESKPLSYMTEEAAELLAALTAETVFVPTTTRTRKQYQRIQLPGTTPRYAICANGGHILVDGVTDADWHASVVRRLAEECAPLSEIRAYLTATTDLSWVRKHRVAEDLFAYLVVDRERLPEDWLDRFGAWAGDRGWTVSLQGRKVYAVPKPLTKSAAVREVARRTGAALTLAAGDSLLDADLLLAADRAWRPGHGELADTAWTAPHLDVLAERGVAAGEEILRRFRAAVSG</sequence>
<name>A0ABW7BWU1_9ACTN</name>
<feature type="region of interest" description="Disordered" evidence="1">
    <location>
        <begin position="1"/>
        <end position="27"/>
    </location>
</feature>
<organism evidence="2 3">
    <name type="scientific">Streptomyces omiyaensis</name>
    <dbReference type="NCBI Taxonomy" id="68247"/>
    <lineage>
        <taxon>Bacteria</taxon>
        <taxon>Bacillati</taxon>
        <taxon>Actinomycetota</taxon>
        <taxon>Actinomycetes</taxon>
        <taxon>Kitasatosporales</taxon>
        <taxon>Streptomycetaceae</taxon>
        <taxon>Streptomyces</taxon>
    </lineage>
</organism>
<dbReference type="RefSeq" id="WP_392883788.1">
    <property type="nucleotide sequence ID" value="NZ_JBICZW010000016.1"/>
</dbReference>
<keyword evidence="3" id="KW-1185">Reference proteome</keyword>
<dbReference type="InterPro" id="IPR023214">
    <property type="entry name" value="HAD_sf"/>
</dbReference>
<gene>
    <name evidence="2" type="ORF">ACGFYS_23930</name>
</gene>
<evidence type="ECO:0000256" key="1">
    <source>
        <dbReference type="SAM" id="MobiDB-lite"/>
    </source>
</evidence>
<dbReference type="Gene3D" id="3.40.50.1000">
    <property type="entry name" value="HAD superfamily/HAD-like"/>
    <property type="match status" value="1"/>
</dbReference>
<comment type="caution">
    <text evidence="2">The sequence shown here is derived from an EMBL/GenBank/DDBJ whole genome shotgun (WGS) entry which is preliminary data.</text>
</comment>
<evidence type="ECO:0000313" key="3">
    <source>
        <dbReference type="Proteomes" id="UP001604282"/>
    </source>
</evidence>